<reference evidence="3" key="1">
    <citation type="submission" date="2023-08" db="EMBL/GenBank/DDBJ databases">
        <title>Complete genome sequence of Sinorhizobium chiapanecum ITTG S70 isolated from Acaciella angustissima nodules in Chiapas-Mexico.</title>
        <authorList>
            <person name="Rincon-Rosales R."/>
            <person name="Rogel M.A."/>
            <person name="Rincon-Medina C.I."/>
            <person name="Guerrero G."/>
            <person name="Manzano-Gomez L.A."/>
            <person name="Lopez-Lopez A."/>
            <person name="Rincon Molina F.A."/>
            <person name="Martinez-Romero E."/>
        </authorList>
    </citation>
    <scope>NUCLEOTIDE SEQUENCE</scope>
    <source>
        <strain evidence="3">ITTG S70</strain>
    </source>
</reference>
<evidence type="ECO:0000256" key="2">
    <source>
        <dbReference type="SAM" id="Phobius"/>
    </source>
</evidence>
<gene>
    <name evidence="3" type="ORF">RB548_15875</name>
</gene>
<dbReference type="RefSeq" id="WP_331372212.1">
    <property type="nucleotide sequence ID" value="NZ_CP133148.1"/>
</dbReference>
<evidence type="ECO:0000313" key="4">
    <source>
        <dbReference type="Proteomes" id="UP001432360"/>
    </source>
</evidence>
<keyword evidence="4" id="KW-1185">Reference proteome</keyword>
<name>A0ABZ2BA00_9HYPH</name>
<evidence type="ECO:0000256" key="1">
    <source>
        <dbReference type="SAM" id="MobiDB-lite"/>
    </source>
</evidence>
<organism evidence="3 4">
    <name type="scientific">Sinorhizobium chiapasense</name>
    <dbReference type="NCBI Taxonomy" id="501572"/>
    <lineage>
        <taxon>Bacteria</taxon>
        <taxon>Pseudomonadati</taxon>
        <taxon>Pseudomonadota</taxon>
        <taxon>Alphaproteobacteria</taxon>
        <taxon>Hyphomicrobiales</taxon>
        <taxon>Rhizobiaceae</taxon>
        <taxon>Sinorhizobium/Ensifer group</taxon>
        <taxon>Sinorhizobium</taxon>
    </lineage>
</organism>
<keyword evidence="2" id="KW-0812">Transmembrane</keyword>
<keyword evidence="2" id="KW-1133">Transmembrane helix</keyword>
<dbReference type="Proteomes" id="UP001432360">
    <property type="component" value="Chromosome"/>
</dbReference>
<accession>A0ABZ2BA00</accession>
<keyword evidence="2" id="KW-0472">Membrane</keyword>
<feature type="region of interest" description="Disordered" evidence="1">
    <location>
        <begin position="1"/>
        <end position="24"/>
    </location>
</feature>
<sequence length="60" mass="6743">MPHFPDFPDNSTDREDSIGAFEKRRDSTHPRTAFLGMVVRLGLVLGLAYVIQASLPWLAE</sequence>
<evidence type="ECO:0000313" key="3">
    <source>
        <dbReference type="EMBL" id="WVT02965.1"/>
    </source>
</evidence>
<proteinExistence type="predicted"/>
<dbReference type="EMBL" id="CP133148">
    <property type="protein sequence ID" value="WVT02965.1"/>
    <property type="molecule type" value="Genomic_DNA"/>
</dbReference>
<feature type="compositionally biased region" description="Basic and acidic residues" evidence="1">
    <location>
        <begin position="11"/>
        <end position="24"/>
    </location>
</feature>
<evidence type="ECO:0008006" key="5">
    <source>
        <dbReference type="Google" id="ProtNLM"/>
    </source>
</evidence>
<feature type="transmembrane region" description="Helical" evidence="2">
    <location>
        <begin position="33"/>
        <end position="51"/>
    </location>
</feature>
<protein>
    <recommendedName>
        <fullName evidence="5">Transmembrane protein</fullName>
    </recommendedName>
</protein>